<dbReference type="EMBL" id="JAABOQ010000002">
    <property type="protein sequence ID" value="NER16885.1"/>
    <property type="molecule type" value="Genomic_DNA"/>
</dbReference>
<comment type="similarity">
    <text evidence="1">Belongs to the bacterial sugar transferase family.</text>
</comment>
<dbReference type="InterPro" id="IPR003362">
    <property type="entry name" value="Bact_transf"/>
</dbReference>
<evidence type="ECO:0000259" key="3">
    <source>
        <dbReference type="Pfam" id="PF02397"/>
    </source>
</evidence>
<reference evidence="4 5" key="1">
    <citation type="submission" date="2020-01" db="EMBL/GenBank/DDBJ databases">
        <title>Spongiivirga citrea KCTC 32990T.</title>
        <authorList>
            <person name="Wang G."/>
        </authorList>
    </citation>
    <scope>NUCLEOTIDE SEQUENCE [LARGE SCALE GENOMIC DNA]</scope>
    <source>
        <strain evidence="4 5">KCTC 32990</strain>
    </source>
</reference>
<keyword evidence="2" id="KW-0812">Transmembrane</keyword>
<dbReference type="PANTHER" id="PTHR30576:SF8">
    <property type="entry name" value="UNDECAPRENYL-PHOSPHATE GALACTOSE PHOSPHOTRANSFERASE"/>
    <property type="match status" value="1"/>
</dbReference>
<dbReference type="AlphaFoldDB" id="A0A6M0CGA3"/>
<organism evidence="4 5">
    <name type="scientific">Spongiivirga citrea</name>
    <dbReference type="NCBI Taxonomy" id="1481457"/>
    <lineage>
        <taxon>Bacteria</taxon>
        <taxon>Pseudomonadati</taxon>
        <taxon>Bacteroidota</taxon>
        <taxon>Flavobacteriia</taxon>
        <taxon>Flavobacteriales</taxon>
        <taxon>Flavobacteriaceae</taxon>
        <taxon>Spongiivirga</taxon>
    </lineage>
</organism>
<name>A0A6M0CGA3_9FLAO</name>
<dbReference type="Proteomes" id="UP000474296">
    <property type="component" value="Unassembled WGS sequence"/>
</dbReference>
<keyword evidence="5" id="KW-1185">Reference proteome</keyword>
<gene>
    <name evidence="4" type="ORF">GWK10_06665</name>
</gene>
<keyword evidence="4" id="KW-0808">Transferase</keyword>
<dbReference type="RefSeq" id="WP_164030521.1">
    <property type="nucleotide sequence ID" value="NZ_JAABOQ010000002.1"/>
</dbReference>
<accession>A0A6M0CGA3</accession>
<evidence type="ECO:0000313" key="5">
    <source>
        <dbReference type="Proteomes" id="UP000474296"/>
    </source>
</evidence>
<comment type="caution">
    <text evidence="4">The sequence shown here is derived from an EMBL/GenBank/DDBJ whole genome shotgun (WGS) entry which is preliminary data.</text>
</comment>
<evidence type="ECO:0000313" key="4">
    <source>
        <dbReference type="EMBL" id="NER16885.1"/>
    </source>
</evidence>
<dbReference type="GO" id="GO:0016780">
    <property type="term" value="F:phosphotransferase activity, for other substituted phosphate groups"/>
    <property type="evidence" value="ECO:0007669"/>
    <property type="project" value="TreeGrafter"/>
</dbReference>
<proteinExistence type="inferred from homology"/>
<protein>
    <submittedName>
        <fullName evidence="4">Sugar transferase</fullName>
    </submittedName>
</protein>
<keyword evidence="2" id="KW-0472">Membrane</keyword>
<sequence length="210" mass="24074">MYKLFIKRLIDILGALVLLIVFSPILLVVSVVLIFAIKGTPFFTQRRPGKNEEIFSVVKFKSMTDEKDENGELLPDHTRLTKIGKFIRKTSLDELPQLFNVLKGDMSFIGPRPLLIRYLPYYTQEEKTRHSIRPGITGLAQVSGRNFLNWDERLAKDAFYVKNLSFLMDVKIVLTTIKNVITSKDVSVDAFLAMGYLDEERQNKEIEGEA</sequence>
<keyword evidence="2" id="KW-1133">Transmembrane helix</keyword>
<dbReference type="Pfam" id="PF02397">
    <property type="entry name" value="Bac_transf"/>
    <property type="match status" value="1"/>
</dbReference>
<evidence type="ECO:0000256" key="2">
    <source>
        <dbReference type="SAM" id="Phobius"/>
    </source>
</evidence>
<feature type="transmembrane region" description="Helical" evidence="2">
    <location>
        <begin position="12"/>
        <end position="37"/>
    </location>
</feature>
<feature type="domain" description="Bacterial sugar transferase" evidence="3">
    <location>
        <begin position="7"/>
        <end position="181"/>
    </location>
</feature>
<dbReference type="PANTHER" id="PTHR30576">
    <property type="entry name" value="COLANIC BIOSYNTHESIS UDP-GLUCOSE LIPID CARRIER TRANSFERASE"/>
    <property type="match status" value="1"/>
</dbReference>
<evidence type="ECO:0000256" key="1">
    <source>
        <dbReference type="ARBA" id="ARBA00006464"/>
    </source>
</evidence>